<dbReference type="SUPFAM" id="SSF52047">
    <property type="entry name" value="RNI-like"/>
    <property type="match status" value="1"/>
</dbReference>
<gene>
    <name evidence="2" type="ORF">RND81_07G049100</name>
</gene>
<dbReference type="PANTHER" id="PTHR31639">
    <property type="entry name" value="F-BOX PROTEIN-LIKE"/>
    <property type="match status" value="1"/>
</dbReference>
<dbReference type="InterPro" id="IPR006566">
    <property type="entry name" value="FBD"/>
</dbReference>
<dbReference type="SMART" id="SM00579">
    <property type="entry name" value="FBD"/>
    <property type="match status" value="1"/>
</dbReference>
<evidence type="ECO:0000313" key="3">
    <source>
        <dbReference type="Proteomes" id="UP001443914"/>
    </source>
</evidence>
<dbReference type="InterPro" id="IPR001810">
    <property type="entry name" value="F-box_dom"/>
</dbReference>
<proteinExistence type="predicted"/>
<evidence type="ECO:0000313" key="2">
    <source>
        <dbReference type="EMBL" id="KAK9705333.1"/>
    </source>
</evidence>
<dbReference type="Gene3D" id="3.80.10.10">
    <property type="entry name" value="Ribonuclease Inhibitor"/>
    <property type="match status" value="1"/>
</dbReference>
<dbReference type="Pfam" id="PF08387">
    <property type="entry name" value="FBD"/>
    <property type="match status" value="1"/>
</dbReference>
<dbReference type="Proteomes" id="UP001443914">
    <property type="component" value="Unassembled WGS sequence"/>
</dbReference>
<dbReference type="Pfam" id="PF00646">
    <property type="entry name" value="F-box"/>
    <property type="match status" value="1"/>
</dbReference>
<dbReference type="EMBL" id="JBDFQZ010000007">
    <property type="protein sequence ID" value="KAK9705333.1"/>
    <property type="molecule type" value="Genomic_DNA"/>
</dbReference>
<reference evidence="2" key="1">
    <citation type="submission" date="2024-03" db="EMBL/GenBank/DDBJ databases">
        <title>WGS assembly of Saponaria officinalis var. Norfolk2.</title>
        <authorList>
            <person name="Jenkins J."/>
            <person name="Shu S."/>
            <person name="Grimwood J."/>
            <person name="Barry K."/>
            <person name="Goodstein D."/>
            <person name="Schmutz J."/>
            <person name="Leebens-Mack J."/>
            <person name="Osbourn A."/>
        </authorList>
    </citation>
    <scope>NUCLEOTIDE SEQUENCE [LARGE SCALE GENOMIC DNA]</scope>
    <source>
        <strain evidence="2">JIC</strain>
    </source>
</reference>
<dbReference type="InterPro" id="IPR036047">
    <property type="entry name" value="F-box-like_dom_sf"/>
</dbReference>
<evidence type="ECO:0000259" key="1">
    <source>
        <dbReference type="PROSITE" id="PS50181"/>
    </source>
</evidence>
<protein>
    <recommendedName>
        <fullName evidence="1">F-box domain-containing protein</fullName>
    </recommendedName>
</protein>
<accession>A0AAW1JN92</accession>
<dbReference type="AlphaFoldDB" id="A0AAW1JN92"/>
<dbReference type="InterPro" id="IPR032675">
    <property type="entry name" value="LRR_dom_sf"/>
</dbReference>
<dbReference type="InterPro" id="IPR055411">
    <property type="entry name" value="LRR_FXL15/At3g58940/PEG3-like"/>
</dbReference>
<feature type="domain" description="F-box" evidence="1">
    <location>
        <begin position="1"/>
        <end position="58"/>
    </location>
</feature>
<dbReference type="CDD" id="cd22160">
    <property type="entry name" value="F-box_AtFBL13-like"/>
    <property type="match status" value="1"/>
</dbReference>
<name>A0AAW1JN92_SAPOF</name>
<sequence>MDRLTDMPDNVVEAILECLPMRDAVRTSVLSKKWQHQWETVSRLLLDYVFFDSMYRRRKPPSINYVTVVKNIMLQHHGNLIKFVIYIPDLDCKNRAEINLIVRCALRNGVRELSMEKAGNIPHVLPSFLFSAAKQLTQLKLSNCVFNPPLVFNGFLNLKSLELSSIMCPNLERLSSFISSCQELRRVRMDNLNNLDQHLCVHAVKIEDLQIGGRFKSVSLKGIQDLVSLSIYLEELNDGFEKDMPCKDYMLHIFGMLRKIKYLKLGGYIFDLFSSENFPRKLSPGLDHLNKIVAFSIDLGRVKEVHCLLCLIRSSPNLQELKITAFRETDVDGEPLLQSETQVYDDCFLQHLWSVRIIEFMGAKAELKFMEFLLRCSPVLEIMSVQPAADLHGDAKLEALTELTQYCRASPKARVFLE</sequence>
<dbReference type="SUPFAM" id="SSF81383">
    <property type="entry name" value="F-box domain"/>
    <property type="match status" value="1"/>
</dbReference>
<dbReference type="PROSITE" id="PS50181">
    <property type="entry name" value="FBOX"/>
    <property type="match status" value="1"/>
</dbReference>
<dbReference type="InterPro" id="IPR053781">
    <property type="entry name" value="F-box_AtFBL13-like"/>
</dbReference>
<dbReference type="PANTHER" id="PTHR31639:SF312">
    <property type="entry name" value="CYCLIN-LIKE F-BOX"/>
    <property type="match status" value="1"/>
</dbReference>
<dbReference type="Pfam" id="PF24758">
    <property type="entry name" value="LRR_At5g56370"/>
    <property type="match status" value="1"/>
</dbReference>
<keyword evidence="3" id="KW-1185">Reference proteome</keyword>
<organism evidence="2 3">
    <name type="scientific">Saponaria officinalis</name>
    <name type="common">Common soapwort</name>
    <name type="synonym">Lychnis saponaria</name>
    <dbReference type="NCBI Taxonomy" id="3572"/>
    <lineage>
        <taxon>Eukaryota</taxon>
        <taxon>Viridiplantae</taxon>
        <taxon>Streptophyta</taxon>
        <taxon>Embryophyta</taxon>
        <taxon>Tracheophyta</taxon>
        <taxon>Spermatophyta</taxon>
        <taxon>Magnoliopsida</taxon>
        <taxon>eudicotyledons</taxon>
        <taxon>Gunneridae</taxon>
        <taxon>Pentapetalae</taxon>
        <taxon>Caryophyllales</taxon>
        <taxon>Caryophyllaceae</taxon>
        <taxon>Caryophylleae</taxon>
        <taxon>Saponaria</taxon>
    </lineage>
</organism>
<comment type="caution">
    <text evidence="2">The sequence shown here is derived from an EMBL/GenBank/DDBJ whole genome shotgun (WGS) entry which is preliminary data.</text>
</comment>